<evidence type="ECO:0000313" key="4">
    <source>
        <dbReference type="EMBL" id="TFH98152.1"/>
    </source>
</evidence>
<dbReference type="InterPro" id="IPR005545">
    <property type="entry name" value="YCII"/>
</dbReference>
<reference evidence="4 6" key="2">
    <citation type="submission" date="2019-03" db="EMBL/GenBank/DDBJ databases">
        <title>Reclassification of Micrococcus aloeverae and Micrococcus yunnanensis as later heterotypic synonyms of Micrococcus luteus.</title>
        <authorList>
            <person name="Huang C.-H."/>
        </authorList>
    </citation>
    <scope>NUCLEOTIDE SEQUENCE [LARGE SCALE GENOMIC DNA]</scope>
    <source>
        <strain evidence="4 6">BCRC 12151</strain>
    </source>
</reference>
<dbReference type="EMBL" id="SPKT01000022">
    <property type="protein sequence ID" value="TFH98152.1"/>
    <property type="molecule type" value="Genomic_DNA"/>
</dbReference>
<dbReference type="SUPFAM" id="SSF54909">
    <property type="entry name" value="Dimeric alpha+beta barrel"/>
    <property type="match status" value="1"/>
</dbReference>
<feature type="domain" description="YCII-related" evidence="2">
    <location>
        <begin position="4"/>
        <end position="88"/>
    </location>
</feature>
<dbReference type="PANTHER" id="PTHR33606:SF3">
    <property type="entry name" value="PROTEIN YCII"/>
    <property type="match status" value="1"/>
</dbReference>
<protein>
    <recommendedName>
        <fullName evidence="2">YCII-related domain-containing protein</fullName>
    </recommendedName>
</protein>
<evidence type="ECO:0000313" key="5">
    <source>
        <dbReference type="Proteomes" id="UP000196230"/>
    </source>
</evidence>
<dbReference type="InterPro" id="IPR051807">
    <property type="entry name" value="Sec-metab_biosynth-assoc"/>
</dbReference>
<dbReference type="InterPro" id="IPR011008">
    <property type="entry name" value="Dimeric_a/b-barrel"/>
</dbReference>
<dbReference type="PANTHER" id="PTHR33606">
    <property type="entry name" value="PROTEIN YCII"/>
    <property type="match status" value="1"/>
</dbReference>
<dbReference type="Pfam" id="PF03795">
    <property type="entry name" value="YCII"/>
    <property type="match status" value="1"/>
</dbReference>
<keyword evidence="6" id="KW-1185">Reference proteome</keyword>
<comment type="similarity">
    <text evidence="1">Belongs to the YciI family.</text>
</comment>
<dbReference type="OrthoDB" id="8968203at2"/>
<evidence type="ECO:0000256" key="1">
    <source>
        <dbReference type="ARBA" id="ARBA00007689"/>
    </source>
</evidence>
<sequence length="107" mass="11462">MTVFAVHYTYTDDSAGRDAHRADHRAFLRSLAADGVVLLAGAYPEQEGVQPAALLVLRADSADDARIALAEDPFQKEGLVATVDVRPWAPPMGAWVEGDDAPLAGRF</sequence>
<evidence type="ECO:0000313" key="6">
    <source>
        <dbReference type="Proteomes" id="UP000297477"/>
    </source>
</evidence>
<proteinExistence type="inferred from homology"/>
<dbReference type="RefSeq" id="WP_067188566.1">
    <property type="nucleotide sequence ID" value="NZ_CP126965.1"/>
</dbReference>
<gene>
    <name evidence="4" type="ORF">E4A49_09745</name>
    <name evidence="3" type="ORF">FM125_07830</name>
</gene>
<reference evidence="3 5" key="1">
    <citation type="submission" date="2017-02" db="EMBL/GenBank/DDBJ databases">
        <authorList>
            <person name="Peterson S.W."/>
        </authorList>
    </citation>
    <scope>NUCLEOTIDE SEQUENCE [LARGE SCALE GENOMIC DNA]</scope>
    <source>
        <strain evidence="3 5">2B3F</strain>
    </source>
</reference>
<dbReference type="AlphaFoldDB" id="A0A1R4JDL2"/>
<organism evidence="3 5">
    <name type="scientific">Micrococcus lylae</name>
    <dbReference type="NCBI Taxonomy" id="1273"/>
    <lineage>
        <taxon>Bacteria</taxon>
        <taxon>Bacillati</taxon>
        <taxon>Actinomycetota</taxon>
        <taxon>Actinomycetes</taxon>
        <taxon>Micrococcales</taxon>
        <taxon>Micrococcaceae</taxon>
        <taxon>Micrococcus</taxon>
    </lineage>
</organism>
<dbReference type="Gene3D" id="3.30.70.1060">
    <property type="entry name" value="Dimeric alpha+beta barrel"/>
    <property type="match status" value="1"/>
</dbReference>
<dbReference type="Proteomes" id="UP000196230">
    <property type="component" value="Unassembled WGS sequence"/>
</dbReference>
<dbReference type="Proteomes" id="UP000297477">
    <property type="component" value="Unassembled WGS sequence"/>
</dbReference>
<name>A0A1R4JDL2_9MICC</name>
<accession>A0A1R4JDL2</accession>
<evidence type="ECO:0000259" key="2">
    <source>
        <dbReference type="Pfam" id="PF03795"/>
    </source>
</evidence>
<evidence type="ECO:0000313" key="3">
    <source>
        <dbReference type="EMBL" id="SJN29895.1"/>
    </source>
</evidence>
<dbReference type="EMBL" id="FUKP01000054">
    <property type="protein sequence ID" value="SJN29895.1"/>
    <property type="molecule type" value="Genomic_DNA"/>
</dbReference>